<evidence type="ECO:0000256" key="1">
    <source>
        <dbReference type="ARBA" id="ARBA00004953"/>
    </source>
</evidence>
<dbReference type="Proteomes" id="UP000055611">
    <property type="component" value="Chromosome"/>
</dbReference>
<gene>
    <name evidence="8" type="primary">cbiF</name>
    <name evidence="8" type="ORF">AWY79_04830</name>
    <name evidence="9" type="ORF">EDC59_104106</name>
</gene>
<dbReference type="InterPro" id="IPR003043">
    <property type="entry name" value="Uropor_MeTrfase_CS"/>
</dbReference>
<dbReference type="InterPro" id="IPR014776">
    <property type="entry name" value="4pyrrole_Mease_sub2"/>
</dbReference>
<evidence type="ECO:0000256" key="4">
    <source>
        <dbReference type="ARBA" id="ARBA00022603"/>
    </source>
</evidence>
<dbReference type="InterPro" id="IPR050161">
    <property type="entry name" value="Siro_Cobalamin_biosynth"/>
</dbReference>
<evidence type="ECO:0000259" key="7">
    <source>
        <dbReference type="Pfam" id="PF00590"/>
    </source>
</evidence>
<accession>A0A126QLD7</accession>
<dbReference type="Gene3D" id="3.40.1010.10">
    <property type="entry name" value="Cobalt-precorrin-4 Transmethylase, Domain 1"/>
    <property type="match status" value="1"/>
</dbReference>
<evidence type="ECO:0000313" key="8">
    <source>
        <dbReference type="EMBL" id="AMK10488.1"/>
    </source>
</evidence>
<evidence type="ECO:0000256" key="6">
    <source>
        <dbReference type="ARBA" id="ARBA00022691"/>
    </source>
</evidence>
<comment type="similarity">
    <text evidence="2">Belongs to the precorrin methyltransferase family.</text>
</comment>
<dbReference type="PANTHER" id="PTHR45790:SF4">
    <property type="entry name" value="COBALT-PRECORRIN-4 C(11)-METHYLTRANSFERASE"/>
    <property type="match status" value="1"/>
</dbReference>
<dbReference type="InterPro" id="IPR006362">
    <property type="entry name" value="Cbl_synth_CobM/CibF"/>
</dbReference>
<proteinExistence type="inferred from homology"/>
<dbReference type="Proteomes" id="UP000295506">
    <property type="component" value="Unassembled WGS sequence"/>
</dbReference>
<name>A0A126QLD7_9BACT</name>
<reference evidence="8 10" key="1">
    <citation type="journal article" date="2016" name="Front. Microbiol.">
        <title>Genome Sequence of the Piezophilic, Mesophilic Sulfate-Reducing Bacterium Desulfovibrio indicus J2T.</title>
        <authorList>
            <person name="Cao J."/>
            <person name="Maignien L."/>
            <person name="Shao Z."/>
            <person name="Alain K."/>
            <person name="Jebbar M."/>
        </authorList>
    </citation>
    <scope>NUCLEOTIDE SEQUENCE [LARGE SCALE GENOMIC DNA]</scope>
    <source>
        <strain evidence="8 10">J2</strain>
    </source>
</reference>
<evidence type="ECO:0000256" key="3">
    <source>
        <dbReference type="ARBA" id="ARBA00022573"/>
    </source>
</evidence>
<protein>
    <submittedName>
        <fullName evidence="8">Cobalt-precorrin-4 C(11)-methyltransferase</fullName>
    </submittedName>
    <submittedName>
        <fullName evidence="9">Precorrin-4 C11-methyltransferase</fullName>
    </submittedName>
</protein>
<dbReference type="PANTHER" id="PTHR45790">
    <property type="entry name" value="SIROHEME SYNTHASE-RELATED"/>
    <property type="match status" value="1"/>
</dbReference>
<evidence type="ECO:0000256" key="5">
    <source>
        <dbReference type="ARBA" id="ARBA00022679"/>
    </source>
</evidence>
<dbReference type="RefSeq" id="WP_066801035.1">
    <property type="nucleotide sequence ID" value="NZ_CP014206.1"/>
</dbReference>
<evidence type="ECO:0000313" key="10">
    <source>
        <dbReference type="Proteomes" id="UP000055611"/>
    </source>
</evidence>
<keyword evidence="5" id="KW-0808">Transferase</keyword>
<dbReference type="CDD" id="cd11641">
    <property type="entry name" value="Precorrin-4_C11-MT"/>
    <property type="match status" value="1"/>
</dbReference>
<keyword evidence="4" id="KW-0489">Methyltransferase</keyword>
<dbReference type="GO" id="GO:0009236">
    <property type="term" value="P:cobalamin biosynthetic process"/>
    <property type="evidence" value="ECO:0007669"/>
    <property type="project" value="UniProtKB-UniPathway"/>
</dbReference>
<evidence type="ECO:0000256" key="2">
    <source>
        <dbReference type="ARBA" id="ARBA00005879"/>
    </source>
</evidence>
<keyword evidence="10" id="KW-1185">Reference proteome</keyword>
<dbReference type="Gene3D" id="3.30.950.10">
    <property type="entry name" value="Methyltransferase, Cobalt-precorrin-4 Transmethylase, Domain 2"/>
    <property type="match status" value="1"/>
</dbReference>
<sequence>MAQVCFIGAGPGDPELLTVKGRRLIGEADLVLYAGSLVPAEVVAGAKEGAKVADSASMSLEQTHALIMETVRAGGTVARVHTGDPALYGAIREQMALLEAEGVPCAVVPGVTAGFAAAAAAGRSYTVPEVTQTLIFTRLEGRTPVPEREALRKLAAHGSAMCIYLSAGDPEGVQRELLAGGLDAATLVVMAYRVGWPDEKVVETELGRLAVSARESGFTRQTVFLVLPGQGRADAGTARSLLYDEHFRHMYRK</sequence>
<organism evidence="9 11">
    <name type="scientific">Pseudodesulfovibrio indicus</name>
    <dbReference type="NCBI Taxonomy" id="1716143"/>
    <lineage>
        <taxon>Bacteria</taxon>
        <taxon>Pseudomonadati</taxon>
        <taxon>Thermodesulfobacteriota</taxon>
        <taxon>Desulfovibrionia</taxon>
        <taxon>Desulfovibrionales</taxon>
        <taxon>Desulfovibrionaceae</taxon>
    </lineage>
</organism>
<dbReference type="KEGG" id="dej:AWY79_04830"/>
<dbReference type="InterPro" id="IPR014777">
    <property type="entry name" value="4pyrrole_Mease_sub1"/>
</dbReference>
<comment type="pathway">
    <text evidence="1">Cofactor biosynthesis; adenosylcobalamin biosynthesis.</text>
</comment>
<dbReference type="AlphaFoldDB" id="A0A126QLD7"/>
<reference evidence="9 11" key="2">
    <citation type="submission" date="2019-03" db="EMBL/GenBank/DDBJ databases">
        <title>Genomic Encyclopedia of Type Strains, Phase IV (KMG-IV): sequencing the most valuable type-strain genomes for metagenomic binning, comparative biology and taxonomic classification.</title>
        <authorList>
            <person name="Goeker M."/>
        </authorList>
    </citation>
    <scope>NUCLEOTIDE SEQUENCE [LARGE SCALE GENOMIC DNA]</scope>
    <source>
        <strain evidence="9 11">DSM 101483</strain>
    </source>
</reference>
<dbReference type="GO" id="GO:0046026">
    <property type="term" value="F:precorrin-4 C11-methyltransferase activity"/>
    <property type="evidence" value="ECO:0007669"/>
    <property type="project" value="InterPro"/>
</dbReference>
<dbReference type="EMBL" id="CP014206">
    <property type="protein sequence ID" value="AMK10488.1"/>
    <property type="molecule type" value="Genomic_DNA"/>
</dbReference>
<dbReference type="NCBIfam" id="TIGR01465">
    <property type="entry name" value="cobM_cbiF"/>
    <property type="match status" value="1"/>
</dbReference>
<dbReference type="InterPro" id="IPR000878">
    <property type="entry name" value="4pyrrol_Mease"/>
</dbReference>
<dbReference type="Pfam" id="PF00590">
    <property type="entry name" value="TP_methylase"/>
    <property type="match status" value="1"/>
</dbReference>
<dbReference type="PROSITE" id="PS00839">
    <property type="entry name" value="SUMT_1"/>
    <property type="match status" value="1"/>
</dbReference>
<evidence type="ECO:0000313" key="11">
    <source>
        <dbReference type="Proteomes" id="UP000295506"/>
    </source>
</evidence>
<dbReference type="SUPFAM" id="SSF53790">
    <property type="entry name" value="Tetrapyrrole methylase"/>
    <property type="match status" value="1"/>
</dbReference>
<dbReference type="InterPro" id="IPR035996">
    <property type="entry name" value="4pyrrol_Methylase_sf"/>
</dbReference>
<dbReference type="EMBL" id="SOBK01000004">
    <property type="protein sequence ID" value="TDT89113.1"/>
    <property type="molecule type" value="Genomic_DNA"/>
</dbReference>
<dbReference type="OrthoDB" id="9815856at2"/>
<evidence type="ECO:0000313" key="9">
    <source>
        <dbReference type="EMBL" id="TDT89113.1"/>
    </source>
</evidence>
<keyword evidence="3" id="KW-0169">Cobalamin biosynthesis</keyword>
<keyword evidence="6" id="KW-0949">S-adenosyl-L-methionine</keyword>
<feature type="domain" description="Tetrapyrrole methylase" evidence="7">
    <location>
        <begin position="4"/>
        <end position="209"/>
    </location>
</feature>
<dbReference type="GO" id="GO:0032259">
    <property type="term" value="P:methylation"/>
    <property type="evidence" value="ECO:0007669"/>
    <property type="project" value="UniProtKB-KW"/>
</dbReference>